<keyword evidence="1" id="KW-0812">Transmembrane</keyword>
<keyword evidence="1" id="KW-0472">Membrane</keyword>
<dbReference type="STRING" id="1280953.HOC_17876"/>
<dbReference type="eggNOG" id="COG4575">
    <property type="taxonomic scope" value="Bacteria"/>
</dbReference>
<feature type="transmembrane region" description="Helical" evidence="1">
    <location>
        <begin position="81"/>
        <end position="98"/>
    </location>
</feature>
<evidence type="ECO:0000313" key="2">
    <source>
        <dbReference type="EMBL" id="KDA00957.1"/>
    </source>
</evidence>
<evidence type="ECO:0000313" key="3">
    <source>
        <dbReference type="Proteomes" id="UP000024942"/>
    </source>
</evidence>
<dbReference type="EMBL" id="ARYL01000041">
    <property type="protein sequence ID" value="KDA00957.1"/>
    <property type="molecule type" value="Genomic_DNA"/>
</dbReference>
<keyword evidence="3" id="KW-1185">Reference proteome</keyword>
<keyword evidence="1" id="KW-1133">Transmembrane helix</keyword>
<dbReference type="PATRIC" id="fig|1280953.3.peg.3579"/>
<dbReference type="AlphaFoldDB" id="A0A059G282"/>
<reference evidence="2 3" key="1">
    <citation type="journal article" date="2014" name="Antonie Van Leeuwenhoek">
        <title>Hyphomonas beringensis sp. nov. and Hyphomonas chukchiensis sp. nov., isolated from surface seawater of the Bering Sea and Chukchi Sea.</title>
        <authorList>
            <person name="Li C."/>
            <person name="Lai Q."/>
            <person name="Li G."/>
            <person name="Dong C."/>
            <person name="Wang J."/>
            <person name="Liao Y."/>
            <person name="Shao Z."/>
        </authorList>
    </citation>
    <scope>NUCLEOTIDE SEQUENCE [LARGE SCALE GENOMIC DNA]</scope>
    <source>
        <strain evidence="2 3">SCH89</strain>
    </source>
</reference>
<sequence length="101" mass="10686">MDTKTATGTKIKSDIDSDVDALKTDIAALRDDLRQVVKDMRGLAAVRAQAGVDKGTELAKEAGEQIGEAKTAMESRIRDNPLGAIGIAFGAGVILAMMRRN</sequence>
<protein>
    <recommendedName>
        <fullName evidence="4">DUF883 domain-containing protein</fullName>
    </recommendedName>
</protein>
<evidence type="ECO:0008006" key="4">
    <source>
        <dbReference type="Google" id="ProtNLM"/>
    </source>
</evidence>
<organism evidence="2 3">
    <name type="scientific">Hyphomonas oceanitis SCH89</name>
    <dbReference type="NCBI Taxonomy" id="1280953"/>
    <lineage>
        <taxon>Bacteria</taxon>
        <taxon>Pseudomonadati</taxon>
        <taxon>Pseudomonadota</taxon>
        <taxon>Alphaproteobacteria</taxon>
        <taxon>Hyphomonadales</taxon>
        <taxon>Hyphomonadaceae</taxon>
        <taxon>Hyphomonas</taxon>
    </lineage>
</organism>
<dbReference type="RefSeq" id="WP_035541118.1">
    <property type="nucleotide sequence ID" value="NZ_ARYL01000041.1"/>
</dbReference>
<dbReference type="Proteomes" id="UP000024942">
    <property type="component" value="Unassembled WGS sequence"/>
</dbReference>
<comment type="caution">
    <text evidence="2">The sequence shown here is derived from an EMBL/GenBank/DDBJ whole genome shotgun (WGS) entry which is preliminary data.</text>
</comment>
<gene>
    <name evidence="2" type="ORF">HOC_17876</name>
</gene>
<name>A0A059G282_9PROT</name>
<proteinExistence type="predicted"/>
<accession>A0A059G282</accession>
<evidence type="ECO:0000256" key="1">
    <source>
        <dbReference type="SAM" id="Phobius"/>
    </source>
</evidence>
<dbReference type="OrthoDB" id="7631965at2"/>